<evidence type="ECO:0000313" key="10">
    <source>
        <dbReference type="EMBL" id="EPS64548.1"/>
    </source>
</evidence>
<evidence type="ECO:0000256" key="3">
    <source>
        <dbReference type="ARBA" id="ARBA00022475"/>
    </source>
</evidence>
<dbReference type="Pfam" id="PF13520">
    <property type="entry name" value="AA_permease_2"/>
    <property type="match status" value="1"/>
</dbReference>
<evidence type="ECO:0000256" key="1">
    <source>
        <dbReference type="ARBA" id="ARBA00004651"/>
    </source>
</evidence>
<gene>
    <name evidence="10" type="ORF">M569_10233</name>
</gene>
<organism evidence="10 11">
    <name type="scientific">Genlisea aurea</name>
    <dbReference type="NCBI Taxonomy" id="192259"/>
    <lineage>
        <taxon>Eukaryota</taxon>
        <taxon>Viridiplantae</taxon>
        <taxon>Streptophyta</taxon>
        <taxon>Embryophyta</taxon>
        <taxon>Tracheophyta</taxon>
        <taxon>Spermatophyta</taxon>
        <taxon>Magnoliopsida</taxon>
        <taxon>eudicotyledons</taxon>
        <taxon>Gunneridae</taxon>
        <taxon>Pentapetalae</taxon>
        <taxon>asterids</taxon>
        <taxon>lamiids</taxon>
        <taxon>Lamiales</taxon>
        <taxon>Lentibulariaceae</taxon>
        <taxon>Genlisea</taxon>
    </lineage>
</organism>
<feature type="transmembrane region" description="Helical" evidence="9">
    <location>
        <begin position="32"/>
        <end position="50"/>
    </location>
</feature>
<evidence type="ECO:0000256" key="4">
    <source>
        <dbReference type="ARBA" id="ARBA00022692"/>
    </source>
</evidence>
<dbReference type="FunFam" id="1.20.1740.10:FF:000041">
    <property type="entry name" value="Amino acid permease, putative"/>
    <property type="match status" value="1"/>
</dbReference>
<keyword evidence="5" id="KW-0769">Symport</keyword>
<feature type="transmembrane region" description="Helical" evidence="9">
    <location>
        <begin position="429"/>
        <end position="451"/>
    </location>
</feature>
<keyword evidence="6 9" id="KW-1133">Transmembrane helix</keyword>
<evidence type="ECO:0000256" key="8">
    <source>
        <dbReference type="ARBA" id="ARBA00024041"/>
    </source>
</evidence>
<dbReference type="OrthoDB" id="5982228at2759"/>
<dbReference type="Proteomes" id="UP000015453">
    <property type="component" value="Unassembled WGS sequence"/>
</dbReference>
<keyword evidence="3" id="KW-1003">Cell membrane</keyword>
<evidence type="ECO:0008006" key="12">
    <source>
        <dbReference type="Google" id="ProtNLM"/>
    </source>
</evidence>
<evidence type="ECO:0000256" key="9">
    <source>
        <dbReference type="SAM" id="Phobius"/>
    </source>
</evidence>
<feature type="non-terminal residue" evidence="10">
    <location>
        <position position="459"/>
    </location>
</feature>
<dbReference type="PANTHER" id="PTHR45826">
    <property type="entry name" value="POLYAMINE TRANSPORTER PUT1"/>
    <property type="match status" value="1"/>
</dbReference>
<dbReference type="Gene3D" id="1.20.1740.10">
    <property type="entry name" value="Amino acid/polyamine transporter I"/>
    <property type="match status" value="1"/>
</dbReference>
<keyword evidence="2" id="KW-0813">Transport</keyword>
<feature type="transmembrane region" description="Helical" evidence="9">
    <location>
        <begin position="247"/>
        <end position="272"/>
    </location>
</feature>
<keyword evidence="7 9" id="KW-0472">Membrane</keyword>
<reference evidence="10 11" key="1">
    <citation type="journal article" date="2013" name="BMC Genomics">
        <title>The miniature genome of a carnivorous plant Genlisea aurea contains a low number of genes and short non-coding sequences.</title>
        <authorList>
            <person name="Leushkin E.V."/>
            <person name="Sutormin R.A."/>
            <person name="Nabieva E.R."/>
            <person name="Penin A.A."/>
            <person name="Kondrashov A.S."/>
            <person name="Logacheva M.D."/>
        </authorList>
    </citation>
    <scope>NUCLEOTIDE SEQUENCE [LARGE SCALE GENOMIC DNA]</scope>
</reference>
<proteinExistence type="inferred from homology"/>
<dbReference type="PANTHER" id="PTHR45826:SF8">
    <property type="entry name" value="CATIONIC AMINO ACID TRANSPORTER"/>
    <property type="match status" value="1"/>
</dbReference>
<dbReference type="GO" id="GO:0015203">
    <property type="term" value="F:polyamine transmembrane transporter activity"/>
    <property type="evidence" value="ECO:0007669"/>
    <property type="project" value="UniProtKB-ARBA"/>
</dbReference>
<keyword evidence="4 9" id="KW-0812">Transmembrane</keyword>
<feature type="transmembrane region" description="Helical" evidence="9">
    <location>
        <begin position="372"/>
        <end position="389"/>
    </location>
</feature>
<dbReference type="InterPro" id="IPR002293">
    <property type="entry name" value="AA/rel_permease1"/>
</dbReference>
<feature type="transmembrane region" description="Helical" evidence="9">
    <location>
        <begin position="175"/>
        <end position="194"/>
    </location>
</feature>
<feature type="transmembrane region" description="Helical" evidence="9">
    <location>
        <begin position="62"/>
        <end position="83"/>
    </location>
</feature>
<accession>S8DNH0</accession>
<feature type="transmembrane region" description="Helical" evidence="9">
    <location>
        <begin position="345"/>
        <end position="366"/>
    </location>
</feature>
<evidence type="ECO:0000256" key="2">
    <source>
        <dbReference type="ARBA" id="ARBA00022448"/>
    </source>
</evidence>
<dbReference type="GO" id="GO:0015293">
    <property type="term" value="F:symporter activity"/>
    <property type="evidence" value="ECO:0007669"/>
    <property type="project" value="UniProtKB-KW"/>
</dbReference>
<keyword evidence="11" id="KW-1185">Reference proteome</keyword>
<evidence type="ECO:0000256" key="7">
    <source>
        <dbReference type="ARBA" id="ARBA00023136"/>
    </source>
</evidence>
<feature type="non-terminal residue" evidence="10">
    <location>
        <position position="1"/>
    </location>
</feature>
<dbReference type="EMBL" id="AUSU01004753">
    <property type="protein sequence ID" value="EPS64548.1"/>
    <property type="molecule type" value="Genomic_DNA"/>
</dbReference>
<feature type="transmembrane region" description="Helical" evidence="9">
    <location>
        <begin position="103"/>
        <end position="128"/>
    </location>
</feature>
<evidence type="ECO:0000256" key="5">
    <source>
        <dbReference type="ARBA" id="ARBA00022847"/>
    </source>
</evidence>
<dbReference type="PIRSF" id="PIRSF006060">
    <property type="entry name" value="AA_transporter"/>
    <property type="match status" value="1"/>
</dbReference>
<dbReference type="InterPro" id="IPR044566">
    <property type="entry name" value="RMV1-like"/>
</dbReference>
<feature type="transmembrane region" description="Helical" evidence="9">
    <location>
        <begin position="149"/>
        <end position="169"/>
    </location>
</feature>
<dbReference type="GO" id="GO:0005886">
    <property type="term" value="C:plasma membrane"/>
    <property type="evidence" value="ECO:0007669"/>
    <property type="project" value="UniProtKB-SubCell"/>
</dbReference>
<comment type="subcellular location">
    <subcellularLocation>
        <location evidence="1">Cell membrane</location>
        <topology evidence="1">Multi-pass membrane protein</topology>
    </subcellularLocation>
</comment>
<name>S8DNH0_9LAMI</name>
<evidence type="ECO:0000313" key="11">
    <source>
        <dbReference type="Proteomes" id="UP000015453"/>
    </source>
</evidence>
<evidence type="ECO:0000256" key="6">
    <source>
        <dbReference type="ARBA" id="ARBA00022989"/>
    </source>
</evidence>
<sequence length="459" mass="50283">AMATSSADVAEDRLPTTLTLSTISSFAKPKKLTLIPLIFMIYFEVSGGPYSEEPTVEAAGPLLAILGFVVFSFVWSIPEALITSELSTSFPGDGGFVLWADRAFGPFFGSLIGTWRFLSGVIGLAAYPAQCIGYLTNTFTMFSSGLPRILGILIFSLVAAFLNFIGLAIVGYASIGLAIVSLLPFIVLSVASIHRIQPHRWISLGQKGVRKDWNLFMNTIIWNLNNWDAVSTMAGEVENPKQMIPKALFWTVVFTCLAYVIPLVAVTGAIPLNQSEWQSGFMADAAGIIAGEWLKIWLEIGSVFSCFGLFEAQLSTCTYQLVGMTELALLPSSFAVRVRKFNTPWISIAVSTAIAFGVSFLGYTSVISSANFLYSLSVLLEFASFLWLRHKMPEKVRPYKVPLRLPGLVLMCLIPAASLIFLMVTSSRIVFLISGVMTAAGIGFFMVMKFFRSRGWLRF</sequence>
<comment type="caution">
    <text evidence="10">The sequence shown here is derived from an EMBL/GenBank/DDBJ whole genome shotgun (WGS) entry which is preliminary data.</text>
</comment>
<dbReference type="AlphaFoldDB" id="S8DNH0"/>
<feature type="transmembrane region" description="Helical" evidence="9">
    <location>
        <begin position="401"/>
        <end position="423"/>
    </location>
</feature>
<comment type="similarity">
    <text evidence="8">Belongs to the amino acid-polyamine-organocation (APC) superfamily. Polyamine:cation symporter (PHS) (TC 2.A.3.12) family.</text>
</comment>
<protein>
    <recommendedName>
        <fullName evidence="12">Amino acid transporter</fullName>
    </recommendedName>
</protein>